<protein>
    <recommendedName>
        <fullName evidence="2">SWIM-type domain-containing protein</fullName>
    </recommendedName>
</protein>
<evidence type="ECO:0000259" key="2">
    <source>
        <dbReference type="PROSITE" id="PS50966"/>
    </source>
</evidence>
<accession>A0A8H7V0A1</accession>
<keyword evidence="1" id="KW-0479">Metal-binding</keyword>
<dbReference type="Proteomes" id="UP000646827">
    <property type="component" value="Unassembled WGS sequence"/>
</dbReference>
<dbReference type="GO" id="GO:0008270">
    <property type="term" value="F:zinc ion binding"/>
    <property type="evidence" value="ECO:0007669"/>
    <property type="project" value="UniProtKB-KW"/>
</dbReference>
<keyword evidence="4" id="KW-1185">Reference proteome</keyword>
<keyword evidence="1" id="KW-0863">Zinc-finger</keyword>
<reference evidence="3 4" key="1">
    <citation type="submission" date="2020-12" db="EMBL/GenBank/DDBJ databases">
        <title>Metabolic potential, ecology and presence of endohyphal bacteria is reflected in genomic diversity of Mucoromycotina.</title>
        <authorList>
            <person name="Muszewska A."/>
            <person name="Okrasinska A."/>
            <person name="Steczkiewicz K."/>
            <person name="Drgas O."/>
            <person name="Orlowska M."/>
            <person name="Perlinska-Lenart U."/>
            <person name="Aleksandrzak-Piekarczyk T."/>
            <person name="Szatraj K."/>
            <person name="Zielenkiewicz U."/>
            <person name="Pilsyk S."/>
            <person name="Malc E."/>
            <person name="Mieczkowski P."/>
            <person name="Kruszewska J.S."/>
            <person name="Biernat P."/>
            <person name="Pawlowska J."/>
        </authorList>
    </citation>
    <scope>NUCLEOTIDE SEQUENCE [LARGE SCALE GENOMIC DNA]</scope>
    <source>
        <strain evidence="3 4">CBS 142.35</strain>
    </source>
</reference>
<gene>
    <name evidence="3" type="ORF">INT45_010702</name>
</gene>
<feature type="domain" description="SWIM-type" evidence="2">
    <location>
        <begin position="48"/>
        <end position="83"/>
    </location>
</feature>
<evidence type="ECO:0000313" key="3">
    <source>
        <dbReference type="EMBL" id="KAG2200707.1"/>
    </source>
</evidence>
<evidence type="ECO:0000256" key="1">
    <source>
        <dbReference type="PROSITE-ProRule" id="PRU00325"/>
    </source>
</evidence>
<organism evidence="3 4">
    <name type="scientific">Circinella minor</name>
    <dbReference type="NCBI Taxonomy" id="1195481"/>
    <lineage>
        <taxon>Eukaryota</taxon>
        <taxon>Fungi</taxon>
        <taxon>Fungi incertae sedis</taxon>
        <taxon>Mucoromycota</taxon>
        <taxon>Mucoromycotina</taxon>
        <taxon>Mucoromycetes</taxon>
        <taxon>Mucorales</taxon>
        <taxon>Lichtheimiaceae</taxon>
        <taxon>Circinella</taxon>
    </lineage>
</organism>
<dbReference type="EMBL" id="JAEPRB010001864">
    <property type="protein sequence ID" value="KAG2200707.1"/>
    <property type="molecule type" value="Genomic_DNA"/>
</dbReference>
<dbReference type="InterPro" id="IPR007527">
    <property type="entry name" value="Znf_SWIM"/>
</dbReference>
<name>A0A8H7V0A1_9FUNG</name>
<comment type="caution">
    <text evidence="3">The sequence shown here is derived from an EMBL/GenBank/DDBJ whole genome shotgun (WGS) entry which is preliminary data.</text>
</comment>
<sequence length="191" mass="21514">MGGHEHALRKEEIKINLIKKSLWPSMVHQISSTEYTCRSFVAGCANIYNVTAANDQLIKCSCPKFTNTLFPCKHMFLVEHQLKTATVRPSSEQQQAWINSVIVHHEGERPLAPRPVTGSDKLDDAIFTLHRKTSDIKRLLSKSVIRAGSDESVNDILAKIQAITDEADNVKRSLRDILSIPSNSNFQRQLH</sequence>
<proteinExistence type="predicted"/>
<evidence type="ECO:0000313" key="4">
    <source>
        <dbReference type="Proteomes" id="UP000646827"/>
    </source>
</evidence>
<dbReference type="PROSITE" id="PS50966">
    <property type="entry name" value="ZF_SWIM"/>
    <property type="match status" value="1"/>
</dbReference>
<keyword evidence="1" id="KW-0862">Zinc</keyword>
<dbReference type="AlphaFoldDB" id="A0A8H7V0A1"/>